<evidence type="ECO:0000313" key="2">
    <source>
        <dbReference type="EMBL" id="KIK52790.1"/>
    </source>
</evidence>
<gene>
    <name evidence="2" type="ORF">GYMLUDRAFT_49749</name>
</gene>
<dbReference type="GO" id="GO:0050660">
    <property type="term" value="F:flavin adenine dinucleotide binding"/>
    <property type="evidence" value="ECO:0007669"/>
    <property type="project" value="TreeGrafter"/>
</dbReference>
<organism evidence="2 3">
    <name type="scientific">Collybiopsis luxurians FD-317 M1</name>
    <dbReference type="NCBI Taxonomy" id="944289"/>
    <lineage>
        <taxon>Eukaryota</taxon>
        <taxon>Fungi</taxon>
        <taxon>Dikarya</taxon>
        <taxon>Basidiomycota</taxon>
        <taxon>Agaricomycotina</taxon>
        <taxon>Agaricomycetes</taxon>
        <taxon>Agaricomycetidae</taxon>
        <taxon>Agaricales</taxon>
        <taxon>Marasmiineae</taxon>
        <taxon>Omphalotaceae</taxon>
        <taxon>Collybiopsis</taxon>
        <taxon>Collybiopsis luxurians</taxon>
    </lineage>
</organism>
<dbReference type="InterPro" id="IPR036188">
    <property type="entry name" value="FAD/NAD-bd_sf"/>
</dbReference>
<dbReference type="InterPro" id="IPR050982">
    <property type="entry name" value="Auxin_biosynth/cation_transpt"/>
</dbReference>
<dbReference type="Proteomes" id="UP000053593">
    <property type="component" value="Unassembled WGS sequence"/>
</dbReference>
<dbReference type="GO" id="GO:0004497">
    <property type="term" value="F:monooxygenase activity"/>
    <property type="evidence" value="ECO:0007669"/>
    <property type="project" value="TreeGrafter"/>
</dbReference>
<reference evidence="2 3" key="1">
    <citation type="submission" date="2014-04" db="EMBL/GenBank/DDBJ databases">
        <title>Evolutionary Origins and Diversification of the Mycorrhizal Mutualists.</title>
        <authorList>
            <consortium name="DOE Joint Genome Institute"/>
            <consortium name="Mycorrhizal Genomics Consortium"/>
            <person name="Kohler A."/>
            <person name="Kuo A."/>
            <person name="Nagy L.G."/>
            <person name="Floudas D."/>
            <person name="Copeland A."/>
            <person name="Barry K.W."/>
            <person name="Cichocki N."/>
            <person name="Veneault-Fourrey C."/>
            <person name="LaButti K."/>
            <person name="Lindquist E.A."/>
            <person name="Lipzen A."/>
            <person name="Lundell T."/>
            <person name="Morin E."/>
            <person name="Murat C."/>
            <person name="Riley R."/>
            <person name="Ohm R."/>
            <person name="Sun H."/>
            <person name="Tunlid A."/>
            <person name="Henrissat B."/>
            <person name="Grigoriev I.V."/>
            <person name="Hibbett D.S."/>
            <person name="Martin F."/>
        </authorList>
    </citation>
    <scope>NUCLEOTIDE SEQUENCE [LARGE SCALE GENOMIC DNA]</scope>
    <source>
        <strain evidence="2 3">FD-317 M1</strain>
    </source>
</reference>
<dbReference type="HOGENOM" id="CLU_015676_1_0_1"/>
<accession>A0A0D0AR04</accession>
<dbReference type="InterPro" id="IPR032710">
    <property type="entry name" value="NTF2-like_dom_sf"/>
</dbReference>
<dbReference type="Pfam" id="PF13738">
    <property type="entry name" value="Pyr_redox_3"/>
    <property type="match status" value="1"/>
</dbReference>
<dbReference type="Gene3D" id="3.50.50.60">
    <property type="entry name" value="FAD/NAD(P)-binding domain"/>
    <property type="match status" value="1"/>
</dbReference>
<dbReference type="OrthoDB" id="74360at2759"/>
<dbReference type="AlphaFoldDB" id="A0A0D0AR04"/>
<evidence type="ECO:0000256" key="1">
    <source>
        <dbReference type="ARBA" id="ARBA00023002"/>
    </source>
</evidence>
<keyword evidence="3" id="KW-1185">Reference proteome</keyword>
<dbReference type="PRINTS" id="PR00368">
    <property type="entry name" value="FADPNR"/>
</dbReference>
<name>A0A0D0AR04_9AGAR</name>
<keyword evidence="1" id="KW-0560">Oxidoreductase</keyword>
<dbReference type="SUPFAM" id="SSF54427">
    <property type="entry name" value="NTF2-like"/>
    <property type="match status" value="1"/>
</dbReference>
<dbReference type="SUPFAM" id="SSF51905">
    <property type="entry name" value="FAD/NAD(P)-binding domain"/>
    <property type="match status" value="2"/>
</dbReference>
<evidence type="ECO:0008006" key="4">
    <source>
        <dbReference type="Google" id="ProtNLM"/>
    </source>
</evidence>
<proteinExistence type="predicted"/>
<dbReference type="PANTHER" id="PTHR43539:SF68">
    <property type="entry name" value="FLAVIN-BINDING MONOOXYGENASE-LIKE PROTEIN (AFU_ORTHOLOGUE AFUA_4G09220)"/>
    <property type="match status" value="1"/>
</dbReference>
<dbReference type="EMBL" id="KN834837">
    <property type="protein sequence ID" value="KIK52790.1"/>
    <property type="molecule type" value="Genomic_DNA"/>
</dbReference>
<evidence type="ECO:0000313" key="3">
    <source>
        <dbReference type="Proteomes" id="UP000053593"/>
    </source>
</evidence>
<dbReference type="PANTHER" id="PTHR43539">
    <property type="entry name" value="FLAVIN-BINDING MONOOXYGENASE-LIKE PROTEIN (AFU_ORTHOLOGUE AFUA_4G09220)"/>
    <property type="match status" value="1"/>
</dbReference>
<sequence length="599" mass="67521">MNTSKSSNWQSRIPTLNKLGVEHLGDIDELQVTKNWFQAFLSFVSGGNTEGIIGLFCDDALWRDMLSMTWDMRTFDGCARISKFLAARLPSLKMTGFKLGDFVQLQKPYPDLAWIVATFEFETTFGVCSGVFRLIPTAQGPWKAYTMFTMLESLKAYPEKAGATRDCRQLTGGQWREERENEIEFKDRDPAVLIVGAGQSGLQLAARLKFLDIPALMIEKHARVGDTWRKRYDSLSLHSPVWNDHMAYIPFPPTWPKYTPSLKMADWLENYARILDLNIWLSSMVLGATLDSDKKWNVHVKKSDGSERIFKVNQLVIATGFGDGTPNMPQIPNLEYFHGIVLHSVDYKQAADYKEKKIVVIGAGTAGHDIASDLVRNGADVTMYQRSSTFVTNLDLGWKFMDPLYTEGGLPIEIADRLSHSIPHLLLEGGMAQRATQAMLDSQNEHLKRLEEAGFQLNKGIKDAGLLLQLKERFGGFYLDNGGSQFIIDKKIKLKNGTQIKAYDSEGLVFEDGSRVSADVVIYATGFGDMRNSIRKICGDAVADLCPSFHGVNEEGEMNWYRPLSDKNLWMMVGPLQLNRFYSKYLALHLQALEKQIIC</sequence>
<dbReference type="PRINTS" id="PR00411">
    <property type="entry name" value="PNDRDTASEI"/>
</dbReference>
<protein>
    <recommendedName>
        <fullName evidence="4">Flavin-containing monooxygenase</fullName>
    </recommendedName>
</protein>